<dbReference type="STRING" id="1232681.ADIS_2107"/>
<keyword evidence="2" id="KW-1185">Reference proteome</keyword>
<protein>
    <submittedName>
        <fullName evidence="1">Uncharacterized protein</fullName>
    </submittedName>
</protein>
<evidence type="ECO:0000313" key="1">
    <source>
        <dbReference type="EMBL" id="EON77456.1"/>
    </source>
</evidence>
<dbReference type="AlphaFoldDB" id="R7ZTI2"/>
<dbReference type="EMBL" id="AQHR01000056">
    <property type="protein sequence ID" value="EON77456.1"/>
    <property type="molecule type" value="Genomic_DNA"/>
</dbReference>
<proteinExistence type="predicted"/>
<gene>
    <name evidence="1" type="ORF">ADIS_2107</name>
</gene>
<name>R7ZTI2_9BACT</name>
<sequence>MSFSEYILNIMKKKEWVAPKMGLAMVEGGIPFSTGEDFMYVDIS</sequence>
<evidence type="ECO:0000313" key="2">
    <source>
        <dbReference type="Proteomes" id="UP000013909"/>
    </source>
</evidence>
<organism evidence="1 2">
    <name type="scientific">Lunatimonas lonarensis</name>
    <dbReference type="NCBI Taxonomy" id="1232681"/>
    <lineage>
        <taxon>Bacteria</taxon>
        <taxon>Pseudomonadati</taxon>
        <taxon>Bacteroidota</taxon>
        <taxon>Cytophagia</taxon>
        <taxon>Cytophagales</taxon>
        <taxon>Cyclobacteriaceae</taxon>
    </lineage>
</organism>
<accession>R7ZTI2</accession>
<comment type="caution">
    <text evidence="1">The sequence shown here is derived from an EMBL/GenBank/DDBJ whole genome shotgun (WGS) entry which is preliminary data.</text>
</comment>
<dbReference type="Proteomes" id="UP000013909">
    <property type="component" value="Unassembled WGS sequence"/>
</dbReference>
<reference evidence="1 2" key="1">
    <citation type="submission" date="2013-02" db="EMBL/GenBank/DDBJ databases">
        <title>A novel strain isolated from Lonar lake, Maharashtra, India.</title>
        <authorList>
            <person name="Singh A."/>
        </authorList>
    </citation>
    <scope>NUCLEOTIDE SEQUENCE [LARGE SCALE GENOMIC DNA]</scope>
    <source>
        <strain evidence="1 2">AK24</strain>
    </source>
</reference>